<reference evidence="2 3" key="1">
    <citation type="journal article" date="2015" name="Genome Biol. Evol.">
        <title>Phylogenomic analyses indicate that early fungi evolved digesting cell walls of algal ancestors of land plants.</title>
        <authorList>
            <person name="Chang Y."/>
            <person name="Wang S."/>
            <person name="Sekimoto S."/>
            <person name="Aerts A.L."/>
            <person name="Choi C."/>
            <person name="Clum A."/>
            <person name="LaButti K.M."/>
            <person name="Lindquist E.A."/>
            <person name="Yee Ngan C."/>
            <person name="Ohm R.A."/>
            <person name="Salamov A.A."/>
            <person name="Grigoriev I.V."/>
            <person name="Spatafora J.W."/>
            <person name="Berbee M.L."/>
        </authorList>
    </citation>
    <scope>NUCLEOTIDE SEQUENCE [LARGE SCALE GENOMIC DNA]</scope>
    <source>
        <strain evidence="2 3">NRRL 1564</strain>
    </source>
</reference>
<evidence type="ECO:0000256" key="1">
    <source>
        <dbReference type="SAM" id="MobiDB-lite"/>
    </source>
</evidence>
<keyword evidence="3" id="KW-1185">Reference proteome</keyword>
<name>A0A2G5BHP0_COERN</name>
<dbReference type="AlphaFoldDB" id="A0A2G5BHP0"/>
<evidence type="ECO:0000313" key="3">
    <source>
        <dbReference type="Proteomes" id="UP000242474"/>
    </source>
</evidence>
<organism evidence="2 3">
    <name type="scientific">Coemansia reversa (strain ATCC 12441 / NRRL 1564)</name>
    <dbReference type="NCBI Taxonomy" id="763665"/>
    <lineage>
        <taxon>Eukaryota</taxon>
        <taxon>Fungi</taxon>
        <taxon>Fungi incertae sedis</taxon>
        <taxon>Zoopagomycota</taxon>
        <taxon>Kickxellomycotina</taxon>
        <taxon>Kickxellomycetes</taxon>
        <taxon>Kickxellales</taxon>
        <taxon>Kickxellaceae</taxon>
        <taxon>Coemansia</taxon>
    </lineage>
</organism>
<dbReference type="EMBL" id="KZ303490">
    <property type="protein sequence ID" value="PIA18501.1"/>
    <property type="molecule type" value="Genomic_DNA"/>
</dbReference>
<evidence type="ECO:0000313" key="2">
    <source>
        <dbReference type="EMBL" id="PIA18501.1"/>
    </source>
</evidence>
<dbReference type="OrthoDB" id="5588932at2759"/>
<proteinExistence type="predicted"/>
<feature type="compositionally biased region" description="Basic and acidic residues" evidence="1">
    <location>
        <begin position="67"/>
        <end position="82"/>
    </location>
</feature>
<sequence length="82" mass="9056">MQRILQAQCAFTALVQFAMWWCVATRSWEMSSRQQNTIPGLDARAPKGSAAVRISPSVKCMAAGGEEGLRRDKREGTGDDLR</sequence>
<feature type="region of interest" description="Disordered" evidence="1">
    <location>
        <begin position="63"/>
        <end position="82"/>
    </location>
</feature>
<protein>
    <submittedName>
        <fullName evidence="2">Uncharacterized protein</fullName>
    </submittedName>
</protein>
<accession>A0A2G5BHP0</accession>
<dbReference type="Proteomes" id="UP000242474">
    <property type="component" value="Unassembled WGS sequence"/>
</dbReference>
<gene>
    <name evidence="2" type="ORF">COEREDRAFT_6732</name>
</gene>